<feature type="transmembrane region" description="Helical" evidence="6">
    <location>
        <begin position="243"/>
        <end position="263"/>
    </location>
</feature>
<dbReference type="InterPro" id="IPR022791">
    <property type="entry name" value="L-PG_synthase/AglD"/>
</dbReference>
<reference evidence="7" key="1">
    <citation type="journal article" date="2020" name="mSystems">
        <title>Genome- and Community-Level Interaction Insights into Carbon Utilization and Element Cycling Functions of Hydrothermarchaeota in Hydrothermal Sediment.</title>
        <authorList>
            <person name="Zhou Z."/>
            <person name="Liu Y."/>
            <person name="Xu W."/>
            <person name="Pan J."/>
            <person name="Luo Z.H."/>
            <person name="Li M."/>
        </authorList>
    </citation>
    <scope>NUCLEOTIDE SEQUENCE [LARGE SCALE GENOMIC DNA]</scope>
    <source>
        <strain evidence="7">SpSt-1182</strain>
    </source>
</reference>
<evidence type="ECO:0000256" key="2">
    <source>
        <dbReference type="ARBA" id="ARBA00022475"/>
    </source>
</evidence>
<comment type="caution">
    <text evidence="7">The sequence shown here is derived from an EMBL/GenBank/DDBJ whole genome shotgun (WGS) entry which is preliminary data.</text>
</comment>
<feature type="transmembrane region" description="Helical" evidence="6">
    <location>
        <begin position="163"/>
        <end position="185"/>
    </location>
</feature>
<keyword evidence="4 6" id="KW-1133">Transmembrane helix</keyword>
<keyword evidence="5 6" id="KW-0472">Membrane</keyword>
<organism evidence="7">
    <name type="scientific">candidate division WOR-3 bacterium</name>
    <dbReference type="NCBI Taxonomy" id="2052148"/>
    <lineage>
        <taxon>Bacteria</taxon>
        <taxon>Bacteria division WOR-3</taxon>
    </lineage>
</organism>
<keyword evidence="2" id="KW-1003">Cell membrane</keyword>
<evidence type="ECO:0000256" key="1">
    <source>
        <dbReference type="ARBA" id="ARBA00004651"/>
    </source>
</evidence>
<dbReference type="Proteomes" id="UP000885672">
    <property type="component" value="Unassembled WGS sequence"/>
</dbReference>
<feature type="transmembrane region" description="Helical" evidence="6">
    <location>
        <begin position="12"/>
        <end position="33"/>
    </location>
</feature>
<proteinExistence type="predicted"/>
<accession>A0A7V0T5Y2</accession>
<dbReference type="Pfam" id="PF03706">
    <property type="entry name" value="LPG_synthase_TM"/>
    <property type="match status" value="1"/>
</dbReference>
<dbReference type="AlphaFoldDB" id="A0A7V0T5Y2"/>
<dbReference type="EMBL" id="DSBX01000152">
    <property type="protein sequence ID" value="HDQ99436.1"/>
    <property type="molecule type" value="Genomic_DNA"/>
</dbReference>
<evidence type="ECO:0000313" key="7">
    <source>
        <dbReference type="EMBL" id="HDQ99436.1"/>
    </source>
</evidence>
<sequence length="313" mass="34379">MTPEPAGRASRFPGWLKVALGLAIAAGAMYFLISRLVRDWDKVPWDELQFNYPLLAAAFAVVLFVYLPLFAVNWRILLRTMGERLSLRDALSVLCVSQMGKYVPGKVWFALGRIYLAQRRGVPGAKTAVSMLMETGFALLSAILLFGLSLLLLPAGSVPGRTWLALLLIPPCLVAIYPPVLSRLINWLLARLKRPQVEIRLGFGRILAVLGLYLLMWLTQGVGFYLLIASFYPLGPERLPLVIGSYALAWILGFLSLVTPAGLGVREGILTFALRFAMPEPVAIIAALLGRVWITLAEALAAAAMAPLLRRVR</sequence>
<keyword evidence="3 6" id="KW-0812">Transmembrane</keyword>
<dbReference type="GO" id="GO:0005886">
    <property type="term" value="C:plasma membrane"/>
    <property type="evidence" value="ECO:0007669"/>
    <property type="project" value="UniProtKB-SubCell"/>
</dbReference>
<protein>
    <submittedName>
        <fullName evidence="7">Flippase-like domain-containing protein</fullName>
    </submittedName>
</protein>
<gene>
    <name evidence="7" type="ORF">ENN51_04025</name>
</gene>
<evidence type="ECO:0000256" key="3">
    <source>
        <dbReference type="ARBA" id="ARBA00022692"/>
    </source>
</evidence>
<feature type="transmembrane region" description="Helical" evidence="6">
    <location>
        <begin position="136"/>
        <end position="157"/>
    </location>
</feature>
<feature type="transmembrane region" description="Helical" evidence="6">
    <location>
        <begin position="206"/>
        <end position="231"/>
    </location>
</feature>
<feature type="transmembrane region" description="Helical" evidence="6">
    <location>
        <begin position="53"/>
        <end position="78"/>
    </location>
</feature>
<name>A0A7V0T5Y2_UNCW3</name>
<comment type="subcellular location">
    <subcellularLocation>
        <location evidence="1">Cell membrane</location>
        <topology evidence="1">Multi-pass membrane protein</topology>
    </subcellularLocation>
</comment>
<evidence type="ECO:0000256" key="5">
    <source>
        <dbReference type="ARBA" id="ARBA00023136"/>
    </source>
</evidence>
<evidence type="ECO:0000256" key="6">
    <source>
        <dbReference type="SAM" id="Phobius"/>
    </source>
</evidence>
<evidence type="ECO:0000256" key="4">
    <source>
        <dbReference type="ARBA" id="ARBA00022989"/>
    </source>
</evidence>